<evidence type="ECO:0000256" key="6">
    <source>
        <dbReference type="ARBA" id="ARBA00040755"/>
    </source>
</evidence>
<dbReference type="InterPro" id="IPR011256">
    <property type="entry name" value="Reg_factor_effector_dom_sf"/>
</dbReference>
<comment type="caution">
    <text evidence="7">The sequence shown here is derived from an EMBL/GenBank/DDBJ whole genome shotgun (WGS) entry which is preliminary data.</text>
</comment>
<evidence type="ECO:0000256" key="2">
    <source>
        <dbReference type="ARBA" id="ARBA00009817"/>
    </source>
</evidence>
<comment type="subunit">
    <text evidence="3">Monomer.</text>
</comment>
<dbReference type="PANTHER" id="PTHR11220">
    <property type="entry name" value="HEME-BINDING PROTEIN-RELATED"/>
    <property type="match status" value="1"/>
</dbReference>
<dbReference type="Gene3D" id="3.20.80.10">
    <property type="entry name" value="Regulatory factor, effector binding domain"/>
    <property type="match status" value="1"/>
</dbReference>
<dbReference type="FunFam" id="3.20.80.10:FF:000003">
    <property type="entry name" value="Heme-binding protein 1"/>
    <property type="match status" value="1"/>
</dbReference>
<proteinExistence type="inferred from homology"/>
<comment type="subcellular location">
    <subcellularLocation>
        <location evidence="1">Cytoplasm</location>
    </subcellularLocation>
</comment>
<organism evidence="7 8">
    <name type="scientific">Petrolisthes cinctipes</name>
    <name type="common">Flat porcelain crab</name>
    <dbReference type="NCBI Taxonomy" id="88211"/>
    <lineage>
        <taxon>Eukaryota</taxon>
        <taxon>Metazoa</taxon>
        <taxon>Ecdysozoa</taxon>
        <taxon>Arthropoda</taxon>
        <taxon>Crustacea</taxon>
        <taxon>Multicrustacea</taxon>
        <taxon>Malacostraca</taxon>
        <taxon>Eumalacostraca</taxon>
        <taxon>Eucarida</taxon>
        <taxon>Decapoda</taxon>
        <taxon>Pleocyemata</taxon>
        <taxon>Anomura</taxon>
        <taxon>Galatheoidea</taxon>
        <taxon>Porcellanidae</taxon>
        <taxon>Petrolisthes</taxon>
    </lineage>
</organism>
<evidence type="ECO:0000256" key="4">
    <source>
        <dbReference type="ARBA" id="ARBA00022490"/>
    </source>
</evidence>
<protein>
    <recommendedName>
        <fullName evidence="6">Heme-binding protein 1</fullName>
    </recommendedName>
</protein>
<dbReference type="GO" id="GO:0005737">
    <property type="term" value="C:cytoplasm"/>
    <property type="evidence" value="ECO:0007669"/>
    <property type="project" value="UniProtKB-SubCell"/>
</dbReference>
<keyword evidence="4" id="KW-0963">Cytoplasm</keyword>
<comment type="function">
    <text evidence="5">May bind free porphyrinogens that may be present in the cell and thus facilitate removal of these potentially toxic compound. Binds with a high affinity to one molecule of heme or porphyrins. It binds metalloporphyrins, free porphyrins and N-methylprotoporphyrin with similar affinities.</text>
</comment>
<evidence type="ECO:0000313" key="7">
    <source>
        <dbReference type="EMBL" id="KAK3891425.1"/>
    </source>
</evidence>
<sequence length="284" mass="31756">MILGKIPRDGYLAINSYIAARANLHLKNQSHITLNGIMAAVLKGIRAAFGDVEMAPYTVLVEREGYEERLYPARKWACTTMKGSSLKELMTPMFRILFNYISGKNSPNVRVDMTSPVVTYVEPDPTTRGPATMTMSFLVPADHQHNPPDPGHKSIFIEDRPSITVLVRQFGGYFNDEVLTREVKALTDSVKKQDEKGVIFDKYYVAGYDPPFKLIGRRNEIWFIKTVTEGEENRHKLATGITQAYDGVQVEFLESAGAVEDKVKEKDMGKLEAKGCTEDGQEGA</sequence>
<dbReference type="SUPFAM" id="SSF55136">
    <property type="entry name" value="Probable bacterial effector-binding domain"/>
    <property type="match status" value="1"/>
</dbReference>
<reference evidence="7" key="1">
    <citation type="submission" date="2023-10" db="EMBL/GenBank/DDBJ databases">
        <title>Genome assemblies of two species of porcelain crab, Petrolisthes cinctipes and Petrolisthes manimaculis (Anomura: Porcellanidae).</title>
        <authorList>
            <person name="Angst P."/>
        </authorList>
    </citation>
    <scope>NUCLEOTIDE SEQUENCE</scope>
    <source>
        <strain evidence="7">PB745_01</strain>
        <tissue evidence="7">Gill</tissue>
    </source>
</reference>
<comment type="similarity">
    <text evidence="2">Belongs to the HEBP family.</text>
</comment>
<keyword evidence="8" id="KW-1185">Reference proteome</keyword>
<name>A0AAE1GGE3_PETCI</name>
<gene>
    <name evidence="7" type="ORF">Pcinc_004722</name>
</gene>
<accession>A0AAE1GGE3</accession>
<evidence type="ECO:0000256" key="3">
    <source>
        <dbReference type="ARBA" id="ARBA00011245"/>
    </source>
</evidence>
<evidence type="ECO:0000256" key="5">
    <source>
        <dbReference type="ARBA" id="ARBA00037673"/>
    </source>
</evidence>
<dbReference type="Pfam" id="PF04832">
    <property type="entry name" value="SOUL"/>
    <property type="match status" value="1"/>
</dbReference>
<dbReference type="EMBL" id="JAWQEG010000347">
    <property type="protein sequence ID" value="KAK3891425.1"/>
    <property type="molecule type" value="Genomic_DNA"/>
</dbReference>
<dbReference type="Proteomes" id="UP001286313">
    <property type="component" value="Unassembled WGS sequence"/>
</dbReference>
<dbReference type="PANTHER" id="PTHR11220:SF1">
    <property type="entry name" value="HEME-BINDING PROTEIN 2"/>
    <property type="match status" value="1"/>
</dbReference>
<dbReference type="InterPro" id="IPR006917">
    <property type="entry name" value="SOUL_heme-bd"/>
</dbReference>
<dbReference type="AlphaFoldDB" id="A0AAE1GGE3"/>
<evidence type="ECO:0000313" key="8">
    <source>
        <dbReference type="Proteomes" id="UP001286313"/>
    </source>
</evidence>
<evidence type="ECO:0000256" key="1">
    <source>
        <dbReference type="ARBA" id="ARBA00004496"/>
    </source>
</evidence>